<dbReference type="InterPro" id="IPR014001">
    <property type="entry name" value="Helicase_ATP-bd"/>
</dbReference>
<dbReference type="GO" id="GO:0003677">
    <property type="term" value="F:DNA binding"/>
    <property type="evidence" value="ECO:0007669"/>
    <property type="project" value="InterPro"/>
</dbReference>
<dbReference type="InterPro" id="IPR025202">
    <property type="entry name" value="PLD-like_dom"/>
</dbReference>
<evidence type="ECO:0000259" key="3">
    <source>
        <dbReference type="PROSITE" id="PS51194"/>
    </source>
</evidence>
<dbReference type="Pfam" id="PF13091">
    <property type="entry name" value="PLDc_2"/>
    <property type="match status" value="1"/>
</dbReference>
<comment type="caution">
    <text evidence="4">The sequence shown here is derived from an EMBL/GenBank/DDBJ whole genome shotgun (WGS) entry which is preliminary data.</text>
</comment>
<dbReference type="SMART" id="SM00487">
    <property type="entry name" value="DEXDc"/>
    <property type="match status" value="1"/>
</dbReference>
<dbReference type="GO" id="GO:0005524">
    <property type="term" value="F:ATP binding"/>
    <property type="evidence" value="ECO:0007669"/>
    <property type="project" value="InterPro"/>
</dbReference>
<dbReference type="Proteomes" id="UP000310636">
    <property type="component" value="Unassembled WGS sequence"/>
</dbReference>
<dbReference type="PANTHER" id="PTHR47962:SF7">
    <property type="entry name" value="MITOCHONDRIAL ATP-DEPENDENT HELICASE IRC3-RELATED"/>
    <property type="match status" value="1"/>
</dbReference>
<dbReference type="OrthoDB" id="9802848at2"/>
<feature type="domain" description="Helicase ATP-binding" evidence="2">
    <location>
        <begin position="341"/>
        <end position="496"/>
    </location>
</feature>
<dbReference type="InterPro" id="IPR021835">
    <property type="entry name" value="DUF3427"/>
</dbReference>
<dbReference type="Pfam" id="PF00271">
    <property type="entry name" value="Helicase_C"/>
    <property type="match status" value="1"/>
</dbReference>
<name>A0A4S4C8T2_9BACL</name>
<gene>
    <name evidence="4" type="ORF">E6C55_00225</name>
</gene>
<dbReference type="PROSITE" id="PS50035">
    <property type="entry name" value="PLD"/>
    <property type="match status" value="1"/>
</dbReference>
<dbReference type="InterPro" id="IPR052511">
    <property type="entry name" value="ATP-dep_Helicase"/>
</dbReference>
<evidence type="ECO:0000313" key="4">
    <source>
        <dbReference type="EMBL" id="THF84450.1"/>
    </source>
</evidence>
<dbReference type="CDD" id="cd09203">
    <property type="entry name" value="PLDc_N_DEXD_b1"/>
    <property type="match status" value="1"/>
</dbReference>
<dbReference type="GO" id="GO:0016887">
    <property type="term" value="F:ATP hydrolysis activity"/>
    <property type="evidence" value="ECO:0007669"/>
    <property type="project" value="TreeGrafter"/>
</dbReference>
<feature type="domain" description="PLD phosphodiesterase" evidence="1">
    <location>
        <begin position="222"/>
        <end position="253"/>
    </location>
</feature>
<evidence type="ECO:0000313" key="5">
    <source>
        <dbReference type="Proteomes" id="UP000310636"/>
    </source>
</evidence>
<dbReference type="PROSITE" id="PS51194">
    <property type="entry name" value="HELICASE_CTER"/>
    <property type="match status" value="1"/>
</dbReference>
<dbReference type="SUPFAM" id="SSF56024">
    <property type="entry name" value="Phospholipase D/nuclease"/>
    <property type="match status" value="1"/>
</dbReference>
<feature type="domain" description="Helicase C-terminal" evidence="3">
    <location>
        <begin position="555"/>
        <end position="704"/>
    </location>
</feature>
<dbReference type="InterPro" id="IPR001650">
    <property type="entry name" value="Helicase_C-like"/>
</dbReference>
<sequence length="1056" mass="121457">MNQGLYEQVINQLTASQLSGLDLSTHEIGKEKLDVEEARKLLSNYIALVTRRALKLVREQSGSDNNGDAILAQVQTCNEMIETLKNSLGQEECDQLKLDEQGEVLTYIYSKMNHIRSFKSEKVIRPATPLSQSSLFTGAHSEPNMLHELKHEIVTSDRIDFLVSFIKWSGLRILMEQLETFTNNGGQLRVITTTYMEATDYKAIVELSKLPNTEIKISYDTDRTRLHAKAYVFKRDTGFTTAYVGSSNLSNPALTSGLEWNVKVTEKDSYDVLMKIEATFESYWNDREFKTFVPEDTAHEQLLLQALSKNKAAEQGSSVYFPFEITPYDYQKEILEKLEAQRTLYDRHYNLVVAATGVGKTVVSAFDYKRFANVHTRARLLFVAHREEILQQSRDTFRYIVKNLNFGELHVGGNQAESLEHLFISIQSFNAMRLTEHMTPDFYDYIVVDEFHHAAAPSYQKLLSYYKPKILLGLTATPERMDGKDILGYFDNTIAAEIRLTDAIDRKLLSPFQYFGVTDQADLRQVKWSRRGYDLAELENLYTNNKIRAVQVLNSMRRYVTDMDQVKGLGFCVGVDHAKYMAKVFEEAGIPAIALHGGSDDGERQMAKVRLTNGEIKMIFVVDLYNEGVDIPVVNTILFLRPTESLTVFLQQLGRGLRLAEGKECLTVLDFIGQAHQEYNFQDKFRALIGHTKHSVQHYVENGFSTLPRGSFIQLEKQAKAYILGNLKQAVVNRRSLINRIKYFEEDTSLALSLSNFVSYHGLSLYELYGGRTGNRTFTGLQEEAGVVEVRADYTWDNADFVAKRVPALLNINSRRWLKFLLAYLEDGSLPSWEEERLMVNMLFYTFYRTEPSRNGYASAHEAIQATLAYPAFREEVVQILKIKLAHLDFVDKPNDFPYMCPLDIHCTYSMDQILAAFGYWNEEKAPSFREGVKHFEDKRTDIFFITLNKTDKDFSPSTLYEDYAINERLFHWQTQSRTSEESRTAQRYIHHRQMGSRIALFVREYKEEHNYTSPFVFLGEAEYVKHEGNKPMSFVWRLQHDIPPGMIQAANKVIV</sequence>
<keyword evidence="5" id="KW-1185">Reference proteome</keyword>
<dbReference type="PANTHER" id="PTHR47962">
    <property type="entry name" value="ATP-DEPENDENT HELICASE LHR-RELATED-RELATED"/>
    <property type="match status" value="1"/>
</dbReference>
<dbReference type="EMBL" id="SSOB01000001">
    <property type="protein sequence ID" value="THF84450.1"/>
    <property type="molecule type" value="Genomic_DNA"/>
</dbReference>
<dbReference type="Pfam" id="PF04851">
    <property type="entry name" value="ResIII"/>
    <property type="match status" value="1"/>
</dbReference>
<dbReference type="RefSeq" id="WP_136367765.1">
    <property type="nucleotide sequence ID" value="NZ_SSOB01000001.1"/>
</dbReference>
<dbReference type="GO" id="GO:0006793">
    <property type="term" value="P:phosphorus metabolic process"/>
    <property type="evidence" value="ECO:0007669"/>
    <property type="project" value="UniProtKB-ARBA"/>
</dbReference>
<dbReference type="CDD" id="cd18032">
    <property type="entry name" value="DEXHc_RE_I_III_res"/>
    <property type="match status" value="1"/>
</dbReference>
<accession>A0A4S4C8T2</accession>
<dbReference type="SUPFAM" id="SSF52540">
    <property type="entry name" value="P-loop containing nucleoside triphosphate hydrolases"/>
    <property type="match status" value="1"/>
</dbReference>
<dbReference type="AlphaFoldDB" id="A0A4S4C8T2"/>
<dbReference type="SMART" id="SM00490">
    <property type="entry name" value="HELICc"/>
    <property type="match status" value="1"/>
</dbReference>
<protein>
    <submittedName>
        <fullName evidence="4">DUF3427 domain-containing protein</fullName>
    </submittedName>
</protein>
<dbReference type="Gene3D" id="3.40.50.300">
    <property type="entry name" value="P-loop containing nucleotide triphosphate hydrolases"/>
    <property type="match status" value="2"/>
</dbReference>
<reference evidence="4 5" key="1">
    <citation type="submission" date="2019-04" db="EMBL/GenBank/DDBJ databases">
        <title>Cohnella sp. nov. isolated from preserved vegetables.</title>
        <authorList>
            <person name="Lin S.-Y."/>
            <person name="Hung M.-H."/>
            <person name="Young C.-C."/>
        </authorList>
    </citation>
    <scope>NUCLEOTIDE SEQUENCE [LARGE SCALE GENOMIC DNA]</scope>
    <source>
        <strain evidence="4 5">CC-MHH1044</strain>
    </source>
</reference>
<proteinExistence type="predicted"/>
<evidence type="ECO:0000259" key="1">
    <source>
        <dbReference type="PROSITE" id="PS50035"/>
    </source>
</evidence>
<dbReference type="Gene3D" id="3.30.870.10">
    <property type="entry name" value="Endonuclease Chain A"/>
    <property type="match status" value="1"/>
</dbReference>
<dbReference type="Pfam" id="PF11907">
    <property type="entry name" value="DUF3427"/>
    <property type="match status" value="1"/>
</dbReference>
<dbReference type="CDD" id="cd18799">
    <property type="entry name" value="SF2_C_EcoAI-like"/>
    <property type="match status" value="1"/>
</dbReference>
<organism evidence="4 5">
    <name type="scientific">Cohnella fermenti</name>
    <dbReference type="NCBI Taxonomy" id="2565925"/>
    <lineage>
        <taxon>Bacteria</taxon>
        <taxon>Bacillati</taxon>
        <taxon>Bacillota</taxon>
        <taxon>Bacilli</taxon>
        <taxon>Bacillales</taxon>
        <taxon>Paenibacillaceae</taxon>
        <taxon>Cohnella</taxon>
    </lineage>
</organism>
<dbReference type="InterPro" id="IPR001736">
    <property type="entry name" value="PLipase_D/transphosphatidylase"/>
</dbReference>
<evidence type="ECO:0000259" key="2">
    <source>
        <dbReference type="PROSITE" id="PS51192"/>
    </source>
</evidence>
<dbReference type="PROSITE" id="PS51192">
    <property type="entry name" value="HELICASE_ATP_BIND_1"/>
    <property type="match status" value="1"/>
</dbReference>
<dbReference type="InterPro" id="IPR006935">
    <property type="entry name" value="Helicase/UvrB_N"/>
</dbReference>
<dbReference type="InterPro" id="IPR027417">
    <property type="entry name" value="P-loop_NTPase"/>
</dbReference>